<keyword evidence="2" id="KW-1185">Reference proteome</keyword>
<proteinExistence type="predicted"/>
<organism evidence="1 2">
    <name type="scientific">Edwardsiella phage GF-2</name>
    <dbReference type="NCBI Taxonomy" id="1537091"/>
    <lineage>
        <taxon>Viruses</taxon>
        <taxon>Duplodnaviria</taxon>
        <taxon>Heunggongvirae</taxon>
        <taxon>Uroviricota</taxon>
        <taxon>Caudoviricetes</taxon>
        <taxon>Gofduovirus</taxon>
        <taxon>Gofduovirus GF2</taxon>
    </lineage>
</organism>
<evidence type="ECO:0000313" key="2">
    <source>
        <dbReference type="Proteomes" id="UP000202039"/>
    </source>
</evidence>
<dbReference type="RefSeq" id="YP_009126635.1">
    <property type="nucleotide sequence ID" value="NC_026611.1"/>
</dbReference>
<evidence type="ECO:0000313" key="1">
    <source>
        <dbReference type="EMBL" id="BAP28903.1"/>
    </source>
</evidence>
<dbReference type="Proteomes" id="UP000202039">
    <property type="component" value="Segment"/>
</dbReference>
<protein>
    <submittedName>
        <fullName evidence="1">Putative tail assembly chaperone</fullName>
    </submittedName>
</protein>
<dbReference type="EMBL" id="AP014629">
    <property type="protein sequence ID" value="BAP28903.1"/>
    <property type="molecule type" value="Genomic_DNA"/>
</dbReference>
<accession>A0A077KAY3</accession>
<sequence length="116" mass="12646">MIMKYFKDSNSAVYAYPSDGSQDAFIKDGLIPITEKEAMDIVNPPKTNGELLQAEMQVISSAYQEDIDALNQAYLAAVVSDGPGEVAKQQAVRDAITARKAQYAADKEAARLKYPV</sequence>
<dbReference type="KEGG" id="vg:23681454"/>
<reference evidence="1 2" key="1">
    <citation type="journal article" date="2015" name="Arch. Virol.">
        <title>Full-genome sequence of a novel myovirus, GF-2, infecting Edwardsiella tarda: comparison with other Edwardsiella myoviral genomes.</title>
        <authorList>
            <person name="Yasuike M."/>
            <person name="Nishiki I."/>
            <person name="Iwasaki Y."/>
            <person name="Nakamura Y."/>
            <person name="Fujiwara A."/>
            <person name="Sugaya E."/>
            <person name="Kawato Y."/>
            <person name="Nagai S."/>
            <person name="Kobayashi T."/>
            <person name="Ototake M."/>
            <person name="Nakai T."/>
        </authorList>
    </citation>
    <scope>NUCLEOTIDE SEQUENCE [LARGE SCALE GENOMIC DNA]</scope>
</reference>
<dbReference type="GeneID" id="23681454"/>
<name>A0A077KAY3_9CAUD</name>